<dbReference type="EMBL" id="NJHN03000129">
    <property type="protein sequence ID" value="KAH9412653.1"/>
    <property type="molecule type" value="Genomic_DNA"/>
</dbReference>
<gene>
    <name evidence="1" type="ORF">DERP_006617</name>
</gene>
<name>A0ABQ8IQR0_DERPT</name>
<dbReference type="Proteomes" id="UP000887458">
    <property type="component" value="Unassembled WGS sequence"/>
</dbReference>
<comment type="caution">
    <text evidence="1">The sequence shown here is derived from an EMBL/GenBank/DDBJ whole genome shotgun (WGS) entry which is preliminary data.</text>
</comment>
<keyword evidence="2" id="KW-1185">Reference proteome</keyword>
<proteinExistence type="predicted"/>
<sequence>MTKKQSLNEIIQKADIIEKKQCNKYKTDIKEYCLNQYYRYTKNYYDLTIDAEDMETYQISKQICCSLKQVYIQCMFAYLNIICEPDEIETVFEPIQNTNGYMFKIF</sequence>
<reference evidence="1 2" key="2">
    <citation type="journal article" date="2022" name="Mol. Biol. Evol.">
        <title>Comparative Genomics Reveals Insights into the Divergent Evolution of Astigmatic Mites and Household Pest Adaptations.</title>
        <authorList>
            <person name="Xiong Q."/>
            <person name="Wan A.T."/>
            <person name="Liu X."/>
            <person name="Fung C.S."/>
            <person name="Xiao X."/>
            <person name="Malainual N."/>
            <person name="Hou J."/>
            <person name="Wang L."/>
            <person name="Wang M."/>
            <person name="Yang K.Y."/>
            <person name="Cui Y."/>
            <person name="Leung E.L."/>
            <person name="Nong W."/>
            <person name="Shin S.K."/>
            <person name="Au S.W."/>
            <person name="Jeong K.Y."/>
            <person name="Chew F.T."/>
            <person name="Hui J.H."/>
            <person name="Leung T.F."/>
            <person name="Tungtrongchitr A."/>
            <person name="Zhong N."/>
            <person name="Liu Z."/>
            <person name="Tsui S.K."/>
        </authorList>
    </citation>
    <scope>NUCLEOTIDE SEQUENCE [LARGE SCALE GENOMIC DNA]</scope>
    <source>
        <strain evidence="1">Derp</strain>
    </source>
</reference>
<protein>
    <submittedName>
        <fullName evidence="1">Uncharacterized protein</fullName>
    </submittedName>
</protein>
<accession>A0ABQ8IQR0</accession>
<organism evidence="1 2">
    <name type="scientific">Dermatophagoides pteronyssinus</name>
    <name type="common">European house dust mite</name>
    <dbReference type="NCBI Taxonomy" id="6956"/>
    <lineage>
        <taxon>Eukaryota</taxon>
        <taxon>Metazoa</taxon>
        <taxon>Ecdysozoa</taxon>
        <taxon>Arthropoda</taxon>
        <taxon>Chelicerata</taxon>
        <taxon>Arachnida</taxon>
        <taxon>Acari</taxon>
        <taxon>Acariformes</taxon>
        <taxon>Sarcoptiformes</taxon>
        <taxon>Astigmata</taxon>
        <taxon>Psoroptidia</taxon>
        <taxon>Analgoidea</taxon>
        <taxon>Pyroglyphidae</taxon>
        <taxon>Dermatophagoidinae</taxon>
        <taxon>Dermatophagoides</taxon>
    </lineage>
</organism>
<evidence type="ECO:0000313" key="1">
    <source>
        <dbReference type="EMBL" id="KAH9412653.1"/>
    </source>
</evidence>
<evidence type="ECO:0000313" key="2">
    <source>
        <dbReference type="Proteomes" id="UP000887458"/>
    </source>
</evidence>
<reference evidence="1 2" key="1">
    <citation type="journal article" date="2018" name="J. Allergy Clin. Immunol.">
        <title>High-quality assembly of Dermatophagoides pteronyssinus genome and transcriptome reveals a wide range of novel allergens.</title>
        <authorList>
            <person name="Liu X.Y."/>
            <person name="Yang K.Y."/>
            <person name="Wang M.Q."/>
            <person name="Kwok J.S."/>
            <person name="Zeng X."/>
            <person name="Yang Z."/>
            <person name="Xiao X.J."/>
            <person name="Lau C.P."/>
            <person name="Li Y."/>
            <person name="Huang Z.M."/>
            <person name="Ba J.G."/>
            <person name="Yim A.K."/>
            <person name="Ouyang C.Y."/>
            <person name="Ngai S.M."/>
            <person name="Chan T.F."/>
            <person name="Leung E.L."/>
            <person name="Liu L."/>
            <person name="Liu Z.G."/>
            <person name="Tsui S.K."/>
        </authorList>
    </citation>
    <scope>NUCLEOTIDE SEQUENCE [LARGE SCALE GENOMIC DNA]</scope>
    <source>
        <strain evidence="1">Derp</strain>
    </source>
</reference>